<dbReference type="InterPro" id="IPR050796">
    <property type="entry name" value="SCF_F-box_component"/>
</dbReference>
<dbReference type="InterPro" id="IPR017451">
    <property type="entry name" value="F-box-assoc_interact_dom"/>
</dbReference>
<comment type="caution">
    <text evidence="2">The sequence shown here is derived from an EMBL/GenBank/DDBJ whole genome shotgun (WGS) entry which is preliminary data.</text>
</comment>
<dbReference type="NCBIfam" id="TIGR01640">
    <property type="entry name" value="F_box_assoc_1"/>
    <property type="match status" value="1"/>
</dbReference>
<protein>
    <recommendedName>
        <fullName evidence="1">F-box domain-containing protein</fullName>
    </recommendedName>
</protein>
<evidence type="ECO:0000259" key="1">
    <source>
        <dbReference type="PROSITE" id="PS50181"/>
    </source>
</evidence>
<dbReference type="InterPro" id="IPR011043">
    <property type="entry name" value="Gal_Oxase/kelch_b-propeller"/>
</dbReference>
<accession>A0A6D2ISM0</accession>
<dbReference type="PANTHER" id="PTHR31672">
    <property type="entry name" value="BNACNNG10540D PROTEIN"/>
    <property type="match status" value="1"/>
</dbReference>
<sequence length="381" mass="44839">MMFTDLPRELEWEILSRVPPTSLNQFRSTCRRWYALLKDPRFIKKNSDKAARQMILTTYRSVYSVSIRNQNSFDPSIEFTGTLNSLKDSEQVLISHIFQCDGLFLCKTNDHGLVVWNPCTGQTRWIQFSNREVESLYALGYENNNKPSCPSYKILRCSRDLKRRVTEWEIYEFKSGSWRFLDEVAQTWRISSEGVSLKGNTYWLAWDRKNTPSSKFLLMFDFKRERFEHLSLPFQCIYNANLFLSVVREEKLSLLLERFNTEPFELKIWVIDTKIDEAKDTTYIQYFLVVDFSEIKRTFMTFVDSFLVDEENKKALCCGRDKEDMEKIIVYIVGGDQKLHVCKHIRGEIVQGPTDFLPHVLFSYAPSLVQIQPVEANEKAD</sequence>
<dbReference type="OrthoDB" id="1867629at2759"/>
<reference evidence="2" key="1">
    <citation type="submission" date="2020-01" db="EMBL/GenBank/DDBJ databases">
        <authorList>
            <person name="Mishra B."/>
        </authorList>
    </citation>
    <scope>NUCLEOTIDE SEQUENCE [LARGE SCALE GENOMIC DNA]</scope>
</reference>
<dbReference type="SMART" id="SM00256">
    <property type="entry name" value="FBOX"/>
    <property type="match status" value="1"/>
</dbReference>
<evidence type="ECO:0000313" key="3">
    <source>
        <dbReference type="Proteomes" id="UP000467841"/>
    </source>
</evidence>
<dbReference type="SUPFAM" id="SSF81383">
    <property type="entry name" value="F-box domain"/>
    <property type="match status" value="1"/>
</dbReference>
<dbReference type="InterPro" id="IPR006527">
    <property type="entry name" value="F-box-assoc_dom_typ1"/>
</dbReference>
<dbReference type="Gene3D" id="1.20.1280.50">
    <property type="match status" value="1"/>
</dbReference>
<dbReference type="AlphaFoldDB" id="A0A6D2ISM0"/>
<dbReference type="Proteomes" id="UP000467841">
    <property type="component" value="Unassembled WGS sequence"/>
</dbReference>
<gene>
    <name evidence="2" type="ORF">MERR_LOCUS15315</name>
</gene>
<dbReference type="InterPro" id="IPR036047">
    <property type="entry name" value="F-box-like_dom_sf"/>
</dbReference>
<dbReference type="SUPFAM" id="SSF50965">
    <property type="entry name" value="Galactose oxidase, central domain"/>
    <property type="match status" value="1"/>
</dbReference>
<dbReference type="PROSITE" id="PS50181">
    <property type="entry name" value="FBOX"/>
    <property type="match status" value="1"/>
</dbReference>
<dbReference type="EMBL" id="CACVBM020001063">
    <property type="protein sequence ID" value="CAA7028080.1"/>
    <property type="molecule type" value="Genomic_DNA"/>
</dbReference>
<dbReference type="PANTHER" id="PTHR31672:SF13">
    <property type="entry name" value="F-BOX PROTEIN CPR30-LIKE"/>
    <property type="match status" value="1"/>
</dbReference>
<feature type="domain" description="F-box" evidence="1">
    <location>
        <begin position="1"/>
        <end position="46"/>
    </location>
</feature>
<dbReference type="Pfam" id="PF07734">
    <property type="entry name" value="FBA_1"/>
    <property type="match status" value="1"/>
</dbReference>
<evidence type="ECO:0000313" key="2">
    <source>
        <dbReference type="EMBL" id="CAA7028080.1"/>
    </source>
</evidence>
<organism evidence="2 3">
    <name type="scientific">Microthlaspi erraticum</name>
    <dbReference type="NCBI Taxonomy" id="1685480"/>
    <lineage>
        <taxon>Eukaryota</taxon>
        <taxon>Viridiplantae</taxon>
        <taxon>Streptophyta</taxon>
        <taxon>Embryophyta</taxon>
        <taxon>Tracheophyta</taxon>
        <taxon>Spermatophyta</taxon>
        <taxon>Magnoliopsida</taxon>
        <taxon>eudicotyledons</taxon>
        <taxon>Gunneridae</taxon>
        <taxon>Pentapetalae</taxon>
        <taxon>rosids</taxon>
        <taxon>malvids</taxon>
        <taxon>Brassicales</taxon>
        <taxon>Brassicaceae</taxon>
        <taxon>Coluteocarpeae</taxon>
        <taxon>Microthlaspi</taxon>
    </lineage>
</organism>
<keyword evidence="3" id="KW-1185">Reference proteome</keyword>
<proteinExistence type="predicted"/>
<dbReference type="CDD" id="cd22157">
    <property type="entry name" value="F-box_AtFBW1-like"/>
    <property type="match status" value="1"/>
</dbReference>
<dbReference type="InterPro" id="IPR001810">
    <property type="entry name" value="F-box_dom"/>
</dbReference>
<name>A0A6D2ISM0_9BRAS</name>
<dbReference type="Pfam" id="PF00646">
    <property type="entry name" value="F-box"/>
    <property type="match status" value="1"/>
</dbReference>